<keyword evidence="5 6" id="KW-0472">Membrane</keyword>
<accession>A0A8S9WSK3</accession>
<dbReference type="Pfam" id="PF08395">
    <property type="entry name" value="7tm_7"/>
    <property type="match status" value="1"/>
</dbReference>
<evidence type="ECO:0000256" key="4">
    <source>
        <dbReference type="ARBA" id="ARBA00022989"/>
    </source>
</evidence>
<sequence>MPLSLINKIIKSSTPTFIYTSSYHQHLEVNAFYDELFRTVWQNDRLCSNQKVVLLLKTKPRINLTACGFFSLGYPLFTSIIAAVTTYVVILIPLGRSKKDLF</sequence>
<evidence type="ECO:0000256" key="3">
    <source>
        <dbReference type="ARBA" id="ARBA00022692"/>
    </source>
</evidence>
<evidence type="ECO:0000256" key="1">
    <source>
        <dbReference type="ARBA" id="ARBA00004651"/>
    </source>
</evidence>
<dbReference type="InterPro" id="IPR013604">
    <property type="entry name" value="7TM_chemorcpt"/>
</dbReference>
<protein>
    <submittedName>
        <fullName evidence="7">Uncharacterized protein</fullName>
    </submittedName>
</protein>
<evidence type="ECO:0000313" key="8">
    <source>
        <dbReference type="Proteomes" id="UP000466442"/>
    </source>
</evidence>
<dbReference type="GO" id="GO:0050909">
    <property type="term" value="P:sensory perception of taste"/>
    <property type="evidence" value="ECO:0007669"/>
    <property type="project" value="InterPro"/>
</dbReference>
<comment type="subcellular location">
    <subcellularLocation>
        <location evidence="1">Cell membrane</location>
        <topology evidence="1">Multi-pass membrane protein</topology>
    </subcellularLocation>
</comment>
<dbReference type="AlphaFoldDB" id="A0A8S9WSK3"/>
<dbReference type="EMBL" id="WIXP02000014">
    <property type="protein sequence ID" value="KAF6199722.1"/>
    <property type="molecule type" value="Genomic_DNA"/>
</dbReference>
<evidence type="ECO:0000313" key="7">
    <source>
        <dbReference type="EMBL" id="KAF6199722.1"/>
    </source>
</evidence>
<keyword evidence="8" id="KW-1185">Reference proteome</keyword>
<feature type="transmembrane region" description="Helical" evidence="6">
    <location>
        <begin position="72"/>
        <end position="94"/>
    </location>
</feature>
<proteinExistence type="predicted"/>
<organism evidence="7 8">
    <name type="scientific">Apolygus lucorum</name>
    <name type="common">Small green plant bug</name>
    <name type="synonym">Lygocoris lucorum</name>
    <dbReference type="NCBI Taxonomy" id="248454"/>
    <lineage>
        <taxon>Eukaryota</taxon>
        <taxon>Metazoa</taxon>
        <taxon>Ecdysozoa</taxon>
        <taxon>Arthropoda</taxon>
        <taxon>Hexapoda</taxon>
        <taxon>Insecta</taxon>
        <taxon>Pterygota</taxon>
        <taxon>Neoptera</taxon>
        <taxon>Paraneoptera</taxon>
        <taxon>Hemiptera</taxon>
        <taxon>Heteroptera</taxon>
        <taxon>Panheteroptera</taxon>
        <taxon>Cimicomorpha</taxon>
        <taxon>Miridae</taxon>
        <taxon>Mirini</taxon>
        <taxon>Apolygus</taxon>
    </lineage>
</organism>
<dbReference type="GO" id="GO:0005886">
    <property type="term" value="C:plasma membrane"/>
    <property type="evidence" value="ECO:0007669"/>
    <property type="project" value="UniProtKB-SubCell"/>
</dbReference>
<evidence type="ECO:0000256" key="5">
    <source>
        <dbReference type="ARBA" id="ARBA00023136"/>
    </source>
</evidence>
<keyword evidence="3 6" id="KW-0812">Transmembrane</keyword>
<comment type="caution">
    <text evidence="7">The sequence shown here is derived from an EMBL/GenBank/DDBJ whole genome shotgun (WGS) entry which is preliminary data.</text>
</comment>
<reference evidence="7" key="1">
    <citation type="journal article" date="2021" name="Mol. Ecol. Resour.">
        <title>Apolygus lucorum genome provides insights into omnivorousness and mesophyll feeding.</title>
        <authorList>
            <person name="Liu Y."/>
            <person name="Liu H."/>
            <person name="Wang H."/>
            <person name="Huang T."/>
            <person name="Liu B."/>
            <person name="Yang B."/>
            <person name="Yin L."/>
            <person name="Li B."/>
            <person name="Zhang Y."/>
            <person name="Zhang S."/>
            <person name="Jiang F."/>
            <person name="Zhang X."/>
            <person name="Ren Y."/>
            <person name="Wang B."/>
            <person name="Wang S."/>
            <person name="Lu Y."/>
            <person name="Wu K."/>
            <person name="Fan W."/>
            <person name="Wang G."/>
        </authorList>
    </citation>
    <scope>NUCLEOTIDE SEQUENCE</scope>
    <source>
        <strain evidence="7">12Hb</strain>
    </source>
</reference>
<name>A0A8S9WSK3_APOLU</name>
<keyword evidence="2" id="KW-1003">Cell membrane</keyword>
<keyword evidence="4 6" id="KW-1133">Transmembrane helix</keyword>
<dbReference type="OrthoDB" id="6604268at2759"/>
<dbReference type="Proteomes" id="UP000466442">
    <property type="component" value="Unassembled WGS sequence"/>
</dbReference>
<gene>
    <name evidence="7" type="ORF">GE061_006020</name>
</gene>
<evidence type="ECO:0000256" key="6">
    <source>
        <dbReference type="SAM" id="Phobius"/>
    </source>
</evidence>
<evidence type="ECO:0000256" key="2">
    <source>
        <dbReference type="ARBA" id="ARBA00022475"/>
    </source>
</evidence>